<dbReference type="PANTHER" id="PTHR42948">
    <property type="entry name" value="TRANSPORTER"/>
    <property type="match status" value="1"/>
</dbReference>
<reference evidence="10" key="1">
    <citation type="journal article" date="2019" name="Int. J. Syst. Evol. Microbiol.">
        <title>The Global Catalogue of Microorganisms (GCM) 10K type strain sequencing project: providing services to taxonomists for standard genome sequencing and annotation.</title>
        <authorList>
            <consortium name="The Broad Institute Genomics Platform"/>
            <consortium name="The Broad Institute Genome Sequencing Center for Infectious Disease"/>
            <person name="Wu L."/>
            <person name="Ma J."/>
        </authorList>
    </citation>
    <scope>NUCLEOTIDE SEQUENCE [LARGE SCALE GENOMIC DNA]</scope>
    <source>
        <strain evidence="10">CGMCC 1.7064</strain>
    </source>
</reference>
<keyword evidence="6" id="KW-0769">Symport</keyword>
<evidence type="ECO:0000313" key="10">
    <source>
        <dbReference type="Proteomes" id="UP000642509"/>
    </source>
</evidence>
<evidence type="ECO:0000313" key="9">
    <source>
        <dbReference type="EMBL" id="GGO45566.1"/>
    </source>
</evidence>
<comment type="similarity">
    <text evidence="6">Belongs to the sodium:neurotransmitter symporter (SNF) (TC 2.A.22) family.</text>
</comment>
<feature type="transmembrane region" description="Helical" evidence="8">
    <location>
        <begin position="160"/>
        <end position="179"/>
    </location>
</feature>
<evidence type="ECO:0000256" key="3">
    <source>
        <dbReference type="ARBA" id="ARBA00022692"/>
    </source>
</evidence>
<evidence type="ECO:0000256" key="8">
    <source>
        <dbReference type="SAM" id="Phobius"/>
    </source>
</evidence>
<dbReference type="PRINTS" id="PR00176">
    <property type="entry name" value="NANEUSMPORT"/>
</dbReference>
<evidence type="ECO:0000256" key="5">
    <source>
        <dbReference type="ARBA" id="ARBA00023136"/>
    </source>
</evidence>
<feature type="region of interest" description="Disordered" evidence="7">
    <location>
        <begin position="512"/>
        <end position="555"/>
    </location>
</feature>
<dbReference type="PROSITE" id="PS00610">
    <property type="entry name" value="NA_NEUROTRAN_SYMP_1"/>
    <property type="match status" value="1"/>
</dbReference>
<comment type="subcellular location">
    <subcellularLocation>
        <location evidence="1">Membrane</location>
        <topology evidence="1">Multi-pass membrane protein</topology>
    </subcellularLocation>
</comment>
<dbReference type="PANTHER" id="PTHR42948:SF1">
    <property type="entry name" value="TRANSPORTER"/>
    <property type="match status" value="1"/>
</dbReference>
<evidence type="ECO:0000256" key="2">
    <source>
        <dbReference type="ARBA" id="ARBA00022448"/>
    </source>
</evidence>
<name>A0ABQ2M120_9MICC</name>
<feature type="transmembrane region" description="Helical" evidence="8">
    <location>
        <begin position="22"/>
        <end position="41"/>
    </location>
</feature>
<accession>A0ABQ2M120</accession>
<organism evidence="9 10">
    <name type="scientific">Citricoccus zhacaiensis</name>
    <dbReference type="NCBI Taxonomy" id="489142"/>
    <lineage>
        <taxon>Bacteria</taxon>
        <taxon>Bacillati</taxon>
        <taxon>Actinomycetota</taxon>
        <taxon>Actinomycetes</taxon>
        <taxon>Micrococcales</taxon>
        <taxon>Micrococcaceae</taxon>
        <taxon>Citricoccus</taxon>
    </lineage>
</organism>
<proteinExistence type="inferred from homology"/>
<keyword evidence="10" id="KW-1185">Reference proteome</keyword>
<evidence type="ECO:0000256" key="4">
    <source>
        <dbReference type="ARBA" id="ARBA00022989"/>
    </source>
</evidence>
<evidence type="ECO:0000256" key="6">
    <source>
        <dbReference type="RuleBase" id="RU003732"/>
    </source>
</evidence>
<feature type="transmembrane region" description="Helical" evidence="8">
    <location>
        <begin position="97"/>
        <end position="125"/>
    </location>
</feature>
<keyword evidence="3 6" id="KW-0812">Transmembrane</keyword>
<feature type="compositionally biased region" description="Basic and acidic residues" evidence="7">
    <location>
        <begin position="540"/>
        <end position="555"/>
    </location>
</feature>
<feature type="transmembrane region" description="Helical" evidence="8">
    <location>
        <begin position="396"/>
        <end position="418"/>
    </location>
</feature>
<keyword evidence="4 8" id="KW-1133">Transmembrane helix</keyword>
<dbReference type="RefSeq" id="WP_188805906.1">
    <property type="nucleotide sequence ID" value="NZ_BAAAOU010000011.1"/>
</dbReference>
<dbReference type="Proteomes" id="UP000642509">
    <property type="component" value="Unassembled WGS sequence"/>
</dbReference>
<keyword evidence="2 6" id="KW-0813">Transport</keyword>
<gene>
    <name evidence="9" type="ORF">GCM10010977_18550</name>
</gene>
<feature type="transmembrane region" description="Helical" evidence="8">
    <location>
        <begin position="326"/>
        <end position="352"/>
    </location>
</feature>
<dbReference type="NCBIfam" id="NF037979">
    <property type="entry name" value="Na_transp"/>
    <property type="match status" value="1"/>
</dbReference>
<keyword evidence="5 8" id="KW-0472">Membrane</keyword>
<sequence>MSTQTALPQGGKARREQFATRWAFILAAVGSAVGLGNIWRFPYVAYENGGGAFIVPYLVALLTAGIPLLFFDYAIGHRFKGSPPMAFRRLSKWTESIGWWQVGICFVIGVYYAAIIAYAAMYTWFSTHEAWGDDPEAFFFGDYLQVADTFAPSFQFVPGVFWPMLVVWLILLVVLGAGVRKGIAMASMIGIPVLFVMFIALVVVALFLPGAPEGLNALFTPNWSVLTDPQVWIAAYGQIFFSLSVGFGIMITYSSYLKRRTNLTGSGLMVGFTNSSFEILCGIGVFSALGFMAQANGVEVADVVANGIGLAFVAFPTIISQAPAGVLIGVLFFASLVFAGFTSLISILEVVVSAVKDKIGWSRWTTVIVVVGLSGVVSLLLFSTTTGINTLDVTDAFANNFGIVGAALVAVVVVSWLLRRLDNMVGHLNTVSSFRVGRVYKVLVAVILPIVLAYMWISDIVLKAQDGYGDMPSWFVGTFGWGMSIALIIVAILLSLLPWSDRSALNRELNDNLRPDSESGDEPLVGSAPGVRSTPASHGRHTDTPSHPENPEKGA</sequence>
<comment type="caution">
    <text evidence="9">The sequence shown here is derived from an EMBL/GenBank/DDBJ whole genome shotgun (WGS) entry which is preliminary data.</text>
</comment>
<dbReference type="EMBL" id="BMLQ01000005">
    <property type="protein sequence ID" value="GGO45566.1"/>
    <property type="molecule type" value="Genomic_DNA"/>
</dbReference>
<dbReference type="InterPro" id="IPR037272">
    <property type="entry name" value="SNS_sf"/>
</dbReference>
<feature type="transmembrane region" description="Helical" evidence="8">
    <location>
        <begin position="364"/>
        <end position="384"/>
    </location>
</feature>
<feature type="transmembrane region" description="Helical" evidence="8">
    <location>
        <begin position="439"/>
        <end position="457"/>
    </location>
</feature>
<feature type="transmembrane region" description="Helical" evidence="8">
    <location>
        <begin position="477"/>
        <end position="497"/>
    </location>
</feature>
<evidence type="ECO:0000256" key="1">
    <source>
        <dbReference type="ARBA" id="ARBA00004141"/>
    </source>
</evidence>
<dbReference type="Pfam" id="PF00209">
    <property type="entry name" value="SNF"/>
    <property type="match status" value="2"/>
</dbReference>
<feature type="transmembrane region" description="Helical" evidence="8">
    <location>
        <begin position="53"/>
        <end position="76"/>
    </location>
</feature>
<dbReference type="SUPFAM" id="SSF161070">
    <property type="entry name" value="SNF-like"/>
    <property type="match status" value="1"/>
</dbReference>
<evidence type="ECO:0000256" key="7">
    <source>
        <dbReference type="SAM" id="MobiDB-lite"/>
    </source>
</evidence>
<dbReference type="CDD" id="cd10334">
    <property type="entry name" value="SLC6sbd_u1"/>
    <property type="match status" value="1"/>
</dbReference>
<protein>
    <recommendedName>
        <fullName evidence="6">Transporter</fullName>
    </recommendedName>
</protein>
<dbReference type="PROSITE" id="PS50267">
    <property type="entry name" value="NA_NEUROTRAN_SYMP_3"/>
    <property type="match status" value="1"/>
</dbReference>
<feature type="transmembrane region" description="Helical" evidence="8">
    <location>
        <begin position="191"/>
        <end position="211"/>
    </location>
</feature>
<dbReference type="InterPro" id="IPR000175">
    <property type="entry name" value="Na/ntran_symport"/>
</dbReference>
<feature type="transmembrane region" description="Helical" evidence="8">
    <location>
        <begin position="231"/>
        <end position="256"/>
    </location>
</feature>